<evidence type="ECO:0000259" key="51">
    <source>
        <dbReference type="PROSITE" id="PS50261"/>
    </source>
</evidence>
<feature type="domain" description="EGF-like" evidence="47">
    <location>
        <begin position="1512"/>
        <end position="1570"/>
    </location>
</feature>
<dbReference type="SUPFAM" id="SSF49313">
    <property type="entry name" value="Cadherin-like"/>
    <property type="match status" value="9"/>
</dbReference>
<dbReference type="InterPro" id="IPR001791">
    <property type="entry name" value="Laminin_G"/>
</dbReference>
<dbReference type="Pfam" id="PF03372">
    <property type="entry name" value="Exo_endo_phos"/>
    <property type="match status" value="1"/>
</dbReference>
<dbReference type="PROSITE" id="PS00232">
    <property type="entry name" value="CADHERIN_1"/>
    <property type="match status" value="6"/>
</dbReference>
<dbReference type="InterPro" id="IPR020894">
    <property type="entry name" value="Cadherin_CS"/>
</dbReference>
<feature type="compositionally biased region" description="Polar residues" evidence="44">
    <location>
        <begin position="3480"/>
        <end position="3498"/>
    </location>
</feature>
<dbReference type="EC" id="2.3.2.27" evidence="10"/>
<keyword evidence="15" id="KW-0808">Transferase</keyword>
<dbReference type="SMART" id="SM00282">
    <property type="entry name" value="LamG"/>
    <property type="match status" value="2"/>
</dbReference>
<dbReference type="Proteomes" id="UP001274896">
    <property type="component" value="Unassembled WGS sequence"/>
</dbReference>
<dbReference type="InterPro" id="IPR001879">
    <property type="entry name" value="GPCR_2_extracellular_dom"/>
</dbReference>
<keyword evidence="16 45" id="KW-0812">Transmembrane</keyword>
<evidence type="ECO:0000256" key="25">
    <source>
        <dbReference type="ARBA" id="ARBA00023040"/>
    </source>
</evidence>
<evidence type="ECO:0000256" key="29">
    <source>
        <dbReference type="ARBA" id="ARBA00023180"/>
    </source>
</evidence>
<feature type="domain" description="Cadherin" evidence="52">
    <location>
        <begin position="1333"/>
        <end position="1433"/>
    </location>
</feature>
<keyword evidence="55" id="KW-1185">Reference proteome</keyword>
<gene>
    <name evidence="54" type="ORF">QTP70_019735</name>
</gene>
<dbReference type="SMART" id="SM00179">
    <property type="entry name" value="EGF_CA"/>
    <property type="match status" value="5"/>
</dbReference>
<evidence type="ECO:0000256" key="41">
    <source>
        <dbReference type="PROSITE-ProRule" id="PRU00175"/>
    </source>
</evidence>
<dbReference type="GO" id="GO:0061630">
    <property type="term" value="F:ubiquitin protein ligase activity"/>
    <property type="evidence" value="ECO:0007669"/>
    <property type="project" value="UniProtKB-EC"/>
</dbReference>
<dbReference type="CDD" id="cd00055">
    <property type="entry name" value="EGF_Lam"/>
    <property type="match status" value="1"/>
</dbReference>
<evidence type="ECO:0000256" key="7">
    <source>
        <dbReference type="ARBA" id="ARBA00010879"/>
    </source>
</evidence>
<dbReference type="FunFam" id="6.10.140.2210:FF:000001">
    <property type="entry name" value="Putative e3 ubiquitin-protein ligase hakai"/>
    <property type="match status" value="1"/>
</dbReference>
<dbReference type="InterPro" id="IPR043128">
    <property type="entry name" value="Rev_trsase/Diguanyl_cyclase"/>
</dbReference>
<dbReference type="InterPro" id="IPR036691">
    <property type="entry name" value="Endo/exonu/phosph_ase_sf"/>
</dbReference>
<dbReference type="FunFam" id="2.10.25.10:FF:000012">
    <property type="entry name" value="Delta-like protein"/>
    <property type="match status" value="1"/>
</dbReference>
<dbReference type="InterPro" id="IPR000477">
    <property type="entry name" value="RT_dom"/>
</dbReference>
<dbReference type="FunFam" id="2.10.25.10:FF:000047">
    <property type="entry name" value="Cadherin EGF LAG seven-pass G-type receptor 2"/>
    <property type="match status" value="1"/>
</dbReference>
<dbReference type="SUPFAM" id="SSF57850">
    <property type="entry name" value="RING/U-box"/>
    <property type="match status" value="1"/>
</dbReference>
<dbReference type="PROSITE" id="PS50025">
    <property type="entry name" value="LAM_G_DOMAIN"/>
    <property type="match status" value="2"/>
</dbReference>
<dbReference type="SMART" id="SM00180">
    <property type="entry name" value="EGF_Lam"/>
    <property type="match status" value="1"/>
</dbReference>
<dbReference type="InterPro" id="IPR046338">
    <property type="entry name" value="GAIN_dom_sf"/>
</dbReference>
<feature type="compositionally biased region" description="Low complexity" evidence="44">
    <location>
        <begin position="234"/>
        <end position="244"/>
    </location>
</feature>
<dbReference type="CDD" id="cd00185">
    <property type="entry name" value="TNFRSF"/>
    <property type="match status" value="1"/>
</dbReference>
<dbReference type="Gene3D" id="2.60.220.50">
    <property type="match status" value="1"/>
</dbReference>
<evidence type="ECO:0000256" key="15">
    <source>
        <dbReference type="ARBA" id="ARBA00022679"/>
    </source>
</evidence>
<feature type="disulfide bond" evidence="40">
    <location>
        <begin position="1598"/>
        <end position="1607"/>
    </location>
</feature>
<dbReference type="FunFam" id="2.60.40.60:FF:000038">
    <property type="entry name" value="Cadherin EGF LAG seven-pass G-type receptor 3"/>
    <property type="match status" value="1"/>
</dbReference>
<feature type="domain" description="Laminin EGF-like" evidence="48">
    <location>
        <begin position="2209"/>
        <end position="2256"/>
    </location>
</feature>
<dbReference type="FunFam" id="2.60.40.60:FF:000040">
    <property type="entry name" value="cadherin EGF LAG seven-pass G-type receptor 3"/>
    <property type="match status" value="1"/>
</dbReference>
<comment type="caution">
    <text evidence="54">The sequence shown here is derived from an EMBL/GenBank/DDBJ whole genome shotgun (WGS) entry which is preliminary data.</text>
</comment>
<feature type="compositionally biased region" description="Polar residues" evidence="44">
    <location>
        <begin position="442"/>
        <end position="456"/>
    </location>
</feature>
<sequence>MRIICAFMIGCKFGAKAPPTGARRAREMDQNVDNDLQGTDGSGALGGLDVRRRIPIKLLSKQTIRSKPPVRPQQPSARLPSNGQCDEETFTCKQEERFECKAGDAFGKQRRFPHPYFWDYKLNLVGEKDDTPVHFCGKCDLPIKIYGRMIPCKHVFCYDCAVLYEKKSDKTCPGCTEPVQRIEQCQRGSLYMCSIVQGCKRTYLSQRDLQAHINHRHMRVCKPGASRGEPTHPTPALTPTLTSDPPDRFRLPPPPHLPKSHPMIPPPLQGHDPFGQPPAVSPSPSDLGPSSRALPPETFRIATVTTRKHSNLITVPIHDDSSNSIPSPRDPLPQTPPGLPPHHHPGQPVVSHPHHIMPPPQQQHYGPPPPPPPPLSHPMQATGAPHMVYNQAPPMSSAPPPITPPPGHIISQMPPFLNHPLSAALPQHGAPPVNAPAPHHFNPNSLTQDQGTLSPPFNQPGALSPGLWPAPRNTEHWLGDPWVRRKKRNTNSAPQFQLPNYQVSIPENEPSGTRVITLKAFDSDDGDAGILEYDMEALFDSRSNNYFQINPDTGGITTLQSLDREVKDTHVFKVMATDKGTPRRSATAYLTITVSDTNDHRPVFEQTEYRVSIRENVEVGFEVMTIRATDGDAPSNANMIYKIVNEANMNEVFEIDPRNGLVKTRIRPDREVRSHYQLIVEANDQGRDPGPRNATATVHITVEDENDNFPQFSEKRYVVQVLENVAVNSEVAQVKATDRDAGNNAKVHYSIISGNVKGQFYIHSPTGIIDVINPLDYEMIREYNLRIKAQDGGRPPLINSTGMVVVQVVDVNDNAPMFVSTPFQASVLENVPIGYSVIHVQAIDADSGNNAHLEYQLTDTSPSFPFIINNSTGWITVSMELDRETTEFYHFGVEARDHGVPVMSSSASVSVTVLDVNDNVPTFTQKLYNLKINEDAPVGASVLTVTAIDRDVNSVVTYQISSGNTRNRFAITSQSGGGLITLALPLDYKQERQYILVVTASDGTRSDTAQIFINVTDANTHRPVFQSANYQVLLSEDRPVGSTVVVISATDEDTGENARITYVMEDNVPQFKINPDTGAITTQIEIDYEEQASYTLAIIAQDNGIPQKSDTTYVEIIVLDANDNAPQFLRAIYQGTVFEDAPVYTSVLQVSASDRDSGVIRTARKLDRENVATYNLKAFVVDKGVPPLKAAVDIQVSVQDINDNAPVFEKDELYIYVEENSSVGSTLARVSATDPDEGTNAQILYQIVEGNVPEIFQLDIFNGDLIALTDLDYETKMEYLIVVQATSAPLVSRAIVHIHLVDVNDNYPILQDFEIIFNNYITNKSNSFPAGVIGKVPAHDPDVSDKLLFTFVEGNELNLLILNQDTGELKLSKDLDNNRPLEAAMRVTVSDGLHHVSAVCTLRVAIITDDMLTNSITVRLENMSQERFLSPLLSLFAESIAAVLSTSRDGVFVFNVQNDTDVDTSVLNVTFSALLPGGTPGRFYPTEELQEQLYLNRTLLTLISSQHVLPFDDNICLREPCQNYMKCVSVLKFDSSAPFVASNTVLFRPIHPVNGLRCRCPDGFTGDYCETEIDLCYSAPCKNNGRCRSHEGGYTCECPEDFTGENCEVSARSGRCVTGVCKNGGRCVDLLVGGFMCQCPEGEFEKPYCQISTRSFPGNAFVTFRGLRQRFHFTLSFMFATRERNALLLYNGRFNEKHDFIAVEIVDEQIQVTYSAGESKTTVAPLIPAGVSDGQWHTVWLHYYNKPHIGRTGLPHGPSEEKVAVVAVDDCDVAMAVRFGAQIGNYTCAAQGTQTGQKKSLDLTGPLLLGGVPDLPEDFPVRNRDFVGCIKNLTIDSKLIDMAGFIANNGTAAGCLAKSNFCSSSVCHNGGLCVNKWNTYSCKCPLGYGGKNCEQVMLSPLHFDGYALASWSDPDITITIPWYIGLMFRTRKSAGTLLQASAGELSKFSLVVSNMHVRFQVFVGAQRVALLDFSQVRVNDGEWHHILVELKSGKDGKDIKYMALVTLDYGMFQRTVEIGNELPGLKLKSLYVGGLMKNDGTVLNGFNGCMQGVRMGETTSNTGNINIQQALKVRVKDGCVAPDTCASIVCPTHSRCRDNWASHSCVCEPGYFGNDCVDACLLNPCEHTSSCVRRPHGYTCKCGHNYYGQYCQHRGNQPCPRGWWGYPNCGPCNCDVHKGFKRDCNKTTGVCSCKDNYYRLEGSDICSPCECFHLGSNSRTCDPVTGLCPCKIGVVGRQCNRCDNPFAEVTSSGCVVVYDSCPKAFEAGIWWPRTMFGGPAATNCPKGSSGKGRELADMMERRKVDILCVQETRWKGSKARSIGAGFKLFYYGVDSKRNGVVVVLKEEFVRNVLEVGCELEEKERFWSELDEVIESIPTGERVVIGADFNGHVGEGNTGDEEVMGKFGVKERNLEGQMVVDFAKRMDMAVVNTYFQKREEHRVTYKSGGTAIRHCSDKEGWLPPELFNCTSPTFTKLRKDSEELHSNLSRLDVEKSTSMVAMLRSATESTERLYGSDVRTAYQLMSSILQHESLQQGFNLSATHHSSFNEDIVRTGSAILHPVNKGHWEQIQHSDGGCADLLHHFEEYSNTLVQNMRKTYLKPFTIVTDNMIFAMDFLDSSSMSQVKLPRFHEIKEGLFRRAGVLYIATTETPLQSDPSISHVGPEGTEAPSLVALGLPAKRRRHAEVAQSPSVALVIIYKSLGQLLPENYDLDRRTLRLPTHPVINSPVVSVVAHQEGESVSPVLHTPITLMFRLLETQERTKPVCVFWNHSISVGRSGSWSSKGCELVFRNTTHISCQCNHMTSFAVLMDISKREHGDVLPLKVVTYTTVSASLVALLITFLLLAILRKLRSNLHSIHKNLVAAIFLSELIFLTGINQTDSPFVCTVVAILLHYSYMCTFAWMFVEGLHIYRMLTEMRNVNHGQMRFYYAIGWGFPAIITGLAAGLDPQGYGNPDFCWLSVHDTLIWSITGPISFVVLINIVIFGLAAKASCGQRRQSETSGAIAALRMAVLLLLLISATWLLCLMAVNSDVLTFHYLFAILSCLQGICIFFFHCILNKDVRTNLKTVFGVKKLPMEESTTTHTTLLTRSFNGNVYTEDGCLYRTPIGESTVSLENSAKSGKSHGSSYIAYKHRETGRKVLGVSSGRRKGDKETWWWNEEVQDSIQRKRLAKKKWDMDRTEENRQEYKELQRRVKREVSKAKQKAYDELYTRLDTREGEKDLYRLAMQRDRDGKDVQQTWRKAYDRVPREELWYCMRKSGVAEKYVRVVQDMYERSRTVVRCAVGQTEEFNVEVGLHQGSALSPFLFAIVMDQLSEEVRQESPWTMMFADDIVICSKSREQVEENLERWRFVLDRRGMKVSRSKTEYMCVNEREGSGTVRLQGEEVKKVQEFEYLGSTVQSNGECGKEVKKRVQAGWNGWRKVSGVLCDRKISARIKGKVYRTVVRPAMLYGLETVSLRKRQESELEVAELKMLRGEQKYSNTKSSRKSQCGGDSSLSFKKSKRKEDSDSDSEPSVDEHSSSYASSHSSDSEEEKKRSKPKWNNERSPVHSTSNVDAVVNHVKPCWSVEHPIANEREGTGGSDKLRVQTKATVELQQSNKLSPNGDLSPSDGLPSQPSSTQLPRKGILKNKITYPPPLTDKNLKNRLREKLGDYNSPTISYKSPSIGSNEGLRCGTKTDGVIIEAPTLPVTNTLNMVTMEPSTSPVFVEEGTDSDASNETSI</sequence>
<feature type="region of interest" description="Disordered" evidence="44">
    <location>
        <begin position="3596"/>
        <end position="3643"/>
    </location>
</feature>
<feature type="domain" description="Cadherin" evidence="52">
    <location>
        <begin position="605"/>
        <end position="712"/>
    </location>
</feature>
<dbReference type="SUPFAM" id="SSF56672">
    <property type="entry name" value="DNA/RNA polymerases"/>
    <property type="match status" value="1"/>
</dbReference>
<feature type="transmembrane region" description="Helical" evidence="45">
    <location>
        <begin position="2825"/>
        <end position="2848"/>
    </location>
</feature>
<dbReference type="Pfam" id="PF02210">
    <property type="entry name" value="Laminin_G_2"/>
    <property type="match status" value="2"/>
</dbReference>
<evidence type="ECO:0000259" key="49">
    <source>
        <dbReference type="PROSITE" id="PS50089"/>
    </source>
</evidence>
<dbReference type="InterPro" id="IPR017981">
    <property type="entry name" value="GPCR_2-like_7TM"/>
</dbReference>
<evidence type="ECO:0000256" key="37">
    <source>
        <dbReference type="ARBA" id="ARBA00076432"/>
    </source>
</evidence>
<feature type="disulfide bond" evidence="42">
    <location>
        <begin position="2209"/>
        <end position="2221"/>
    </location>
</feature>
<evidence type="ECO:0000256" key="24">
    <source>
        <dbReference type="ARBA" id="ARBA00022989"/>
    </source>
</evidence>
<feature type="disulfide bond" evidence="40">
    <location>
        <begin position="1560"/>
        <end position="1569"/>
    </location>
</feature>
<evidence type="ECO:0000256" key="38">
    <source>
        <dbReference type="ARBA" id="ARBA00079012"/>
    </source>
</evidence>
<comment type="similarity">
    <text evidence="34">Belongs to the Hakai family.</text>
</comment>
<dbReference type="GO" id="GO:0005737">
    <property type="term" value="C:cytoplasm"/>
    <property type="evidence" value="ECO:0007669"/>
    <property type="project" value="UniProtKB-ARBA"/>
</dbReference>
<evidence type="ECO:0000256" key="14">
    <source>
        <dbReference type="ARBA" id="ARBA00022553"/>
    </source>
</evidence>
<feature type="compositionally biased region" description="Basic and acidic residues" evidence="44">
    <location>
        <begin position="3530"/>
        <end position="3549"/>
    </location>
</feature>
<dbReference type="SMART" id="SM00303">
    <property type="entry name" value="GPS"/>
    <property type="match status" value="1"/>
</dbReference>
<evidence type="ECO:0000256" key="22">
    <source>
        <dbReference type="ARBA" id="ARBA00022833"/>
    </source>
</evidence>
<feature type="transmembrane region" description="Helical" evidence="45">
    <location>
        <begin position="3035"/>
        <end position="3058"/>
    </location>
</feature>
<evidence type="ECO:0000313" key="54">
    <source>
        <dbReference type="EMBL" id="KAK3535659.1"/>
    </source>
</evidence>
<dbReference type="InterPro" id="IPR002126">
    <property type="entry name" value="Cadherin-like_dom"/>
</dbReference>
<protein>
    <recommendedName>
        <fullName evidence="36">Cadherin EGF LAG seven-pass G-type receptor 1</fullName>
        <ecNumber evidence="10">2.3.2.27</ecNumber>
        <ecNumber evidence="9">3.1.26.4</ecNumber>
    </recommendedName>
    <alternativeName>
        <fullName evidence="37">Casitas B-lineage lymphoma-transforming sequence-like protein 1</fullName>
    </alternativeName>
    <alternativeName>
        <fullName evidence="35">E3 ubiquitin-protein ligase Hakai</fullName>
    </alternativeName>
    <alternativeName>
        <fullName evidence="38">RING-type E3 ubiquitin transferase Hakai</fullName>
    </alternativeName>
</protein>
<dbReference type="InterPro" id="IPR000152">
    <property type="entry name" value="EGF-type_Asp/Asn_hydroxyl_site"/>
</dbReference>
<dbReference type="InterPro" id="IPR001841">
    <property type="entry name" value="Znf_RING"/>
</dbReference>
<evidence type="ECO:0000259" key="47">
    <source>
        <dbReference type="PROSITE" id="PS50026"/>
    </source>
</evidence>
<dbReference type="InterPro" id="IPR000742">
    <property type="entry name" value="EGF"/>
</dbReference>
<feature type="domain" description="Laminin G" evidence="46">
    <location>
        <begin position="1651"/>
        <end position="1855"/>
    </location>
</feature>
<dbReference type="FunFam" id="4.10.1240.10:FF:000021">
    <property type="entry name" value="Cadherin EGF LAG seven-pass G-type receptor"/>
    <property type="match status" value="1"/>
</dbReference>
<evidence type="ECO:0000256" key="40">
    <source>
        <dbReference type="PROSITE-ProRule" id="PRU00076"/>
    </source>
</evidence>
<dbReference type="SMART" id="SM00008">
    <property type="entry name" value="HormR"/>
    <property type="match status" value="1"/>
</dbReference>
<feature type="domain" description="Cadherin" evidence="52">
    <location>
        <begin position="924"/>
        <end position="1025"/>
    </location>
</feature>
<feature type="domain" description="Cadherin" evidence="52">
    <location>
        <begin position="819"/>
        <end position="923"/>
    </location>
</feature>
<name>A0AAE0QX64_9TELE</name>
<feature type="coiled-coil region" evidence="43">
    <location>
        <begin position="3171"/>
        <end position="3205"/>
    </location>
</feature>
<evidence type="ECO:0000259" key="46">
    <source>
        <dbReference type="PROSITE" id="PS50025"/>
    </source>
</evidence>
<proteinExistence type="inferred from homology"/>
<evidence type="ECO:0000256" key="27">
    <source>
        <dbReference type="ARBA" id="ARBA00023157"/>
    </source>
</evidence>
<feature type="domain" description="Cadherin" evidence="52">
    <location>
        <begin position="713"/>
        <end position="818"/>
    </location>
</feature>
<keyword evidence="18" id="KW-0732">Signal</keyword>
<dbReference type="InterPro" id="IPR041042">
    <property type="entry name" value="Znf_Hakai"/>
</dbReference>
<dbReference type="FunFam" id="2.60.40.60:FF:000044">
    <property type="entry name" value="Cadherin, EGF LAG seven-pass G-type receptor 3"/>
    <property type="match status" value="1"/>
</dbReference>
<keyword evidence="21" id="KW-0833">Ubl conjugation pathway</keyword>
<dbReference type="Pfam" id="PF00008">
    <property type="entry name" value="EGF"/>
    <property type="match status" value="2"/>
</dbReference>
<dbReference type="PROSITE" id="PS50878">
    <property type="entry name" value="RT_POL"/>
    <property type="match status" value="1"/>
</dbReference>
<dbReference type="FunFam" id="2.60.120.200:FF:000020">
    <property type="entry name" value="Cadherin EGF LAG seven-pass G-type receptor 2"/>
    <property type="match status" value="1"/>
</dbReference>
<feature type="domain" description="Reverse transcriptase" evidence="53">
    <location>
        <begin position="3152"/>
        <end position="3400"/>
    </location>
</feature>
<feature type="transmembrane region" description="Helical" evidence="45">
    <location>
        <begin position="3010"/>
        <end position="3029"/>
    </location>
</feature>
<dbReference type="InterPro" id="IPR001881">
    <property type="entry name" value="EGF-like_Ca-bd_dom"/>
</dbReference>
<evidence type="ECO:0000256" key="35">
    <source>
        <dbReference type="ARBA" id="ARBA00041081"/>
    </source>
</evidence>
<dbReference type="InterPro" id="IPR013032">
    <property type="entry name" value="EGF-like_CS"/>
</dbReference>
<dbReference type="PROSITE" id="PS50027">
    <property type="entry name" value="EGF_LAM_2"/>
    <property type="match status" value="1"/>
</dbReference>
<evidence type="ECO:0000256" key="39">
    <source>
        <dbReference type="PROSITE-ProRule" id="PRU00043"/>
    </source>
</evidence>
<dbReference type="PROSITE" id="PS00518">
    <property type="entry name" value="ZF_RING_1"/>
    <property type="match status" value="1"/>
</dbReference>
<evidence type="ECO:0000256" key="13">
    <source>
        <dbReference type="ARBA" id="ARBA00022536"/>
    </source>
</evidence>
<evidence type="ECO:0000256" key="5">
    <source>
        <dbReference type="ARBA" id="ARBA00004651"/>
    </source>
</evidence>
<comment type="similarity">
    <text evidence="8">Belongs to the G-protein coupled receptor 2 family. LN-TM7 subfamily.</text>
</comment>
<evidence type="ECO:0000256" key="31">
    <source>
        <dbReference type="ARBA" id="ARBA00023242"/>
    </source>
</evidence>
<dbReference type="PROSITE" id="PS01186">
    <property type="entry name" value="EGF_2"/>
    <property type="match status" value="2"/>
</dbReference>
<evidence type="ECO:0000256" key="28">
    <source>
        <dbReference type="ARBA" id="ARBA00023170"/>
    </source>
</evidence>
<dbReference type="Pfam" id="PF16489">
    <property type="entry name" value="GAIN"/>
    <property type="match status" value="1"/>
</dbReference>
<accession>A0AAE0QX64</accession>
<evidence type="ECO:0000256" key="12">
    <source>
        <dbReference type="ARBA" id="ARBA00022475"/>
    </source>
</evidence>
<feature type="compositionally biased region" description="Polar residues" evidence="44">
    <location>
        <begin position="3596"/>
        <end position="3623"/>
    </location>
</feature>
<dbReference type="PROSITE" id="PS50089">
    <property type="entry name" value="ZF_RING_2"/>
    <property type="match status" value="1"/>
</dbReference>
<dbReference type="Pfam" id="PF12661">
    <property type="entry name" value="hEGF"/>
    <property type="match status" value="1"/>
</dbReference>
<dbReference type="PRINTS" id="PR00249">
    <property type="entry name" value="GPCRSECRETIN"/>
</dbReference>
<dbReference type="InterPro" id="IPR015919">
    <property type="entry name" value="Cadherin-like_sf"/>
</dbReference>
<dbReference type="Pfam" id="PF00028">
    <property type="entry name" value="Cadherin"/>
    <property type="match status" value="7"/>
</dbReference>
<keyword evidence="20 41" id="KW-0863">Zinc-finger</keyword>
<dbReference type="FunFam" id="2.60.40.60:FF:000013">
    <property type="entry name" value="Cadherin EGF LAG seven-pass G-type receptor"/>
    <property type="match status" value="1"/>
</dbReference>
<dbReference type="CDD" id="cd11304">
    <property type="entry name" value="Cadherin_repeat"/>
    <property type="match status" value="7"/>
</dbReference>
<comment type="catalytic activity">
    <reaction evidence="1">
        <text>S-ubiquitinyl-[E2 ubiquitin-conjugating enzyme]-L-cysteine + [acceptor protein]-L-lysine = [E2 ubiquitin-conjugating enzyme]-L-cysteine + N(6)-ubiquitinyl-[acceptor protein]-L-lysine.</text>
        <dbReference type="EC" id="2.3.2.27"/>
    </reaction>
</comment>
<comment type="function">
    <text evidence="2">Receptor that may have an important role in cell/cell signaling during nervous system formation.</text>
</comment>
<evidence type="ECO:0000256" key="30">
    <source>
        <dbReference type="ARBA" id="ARBA00023224"/>
    </source>
</evidence>
<dbReference type="Gene3D" id="1.20.1070.10">
    <property type="entry name" value="Rhodopsin 7-helix transmembrane proteins"/>
    <property type="match status" value="1"/>
</dbReference>
<dbReference type="GO" id="GO:0016607">
    <property type="term" value="C:nuclear speck"/>
    <property type="evidence" value="ECO:0007669"/>
    <property type="project" value="UniProtKB-SubCell"/>
</dbReference>
<dbReference type="InterPro" id="IPR032471">
    <property type="entry name" value="AGRL2-4_GAIN_subdom_A"/>
</dbReference>
<evidence type="ECO:0000256" key="16">
    <source>
        <dbReference type="ARBA" id="ARBA00022692"/>
    </source>
</evidence>
<dbReference type="SMART" id="SM00112">
    <property type="entry name" value="CA"/>
    <property type="match status" value="9"/>
</dbReference>
<feature type="disulfide bond" evidence="42">
    <location>
        <begin position="2230"/>
        <end position="2239"/>
    </location>
</feature>
<dbReference type="GO" id="GO:0009653">
    <property type="term" value="P:anatomical structure morphogenesis"/>
    <property type="evidence" value="ECO:0007669"/>
    <property type="project" value="UniProtKB-ARBA"/>
</dbReference>
<feature type="transmembrane region" description="Helical" evidence="45">
    <location>
        <begin position="2927"/>
        <end position="2947"/>
    </location>
</feature>
<dbReference type="EC" id="3.1.26.4" evidence="9"/>
<feature type="domain" description="EGF-like" evidence="47">
    <location>
        <begin position="1572"/>
        <end position="1608"/>
    </location>
</feature>
<dbReference type="InterPro" id="IPR013320">
    <property type="entry name" value="ConA-like_dom_sf"/>
</dbReference>
<feature type="domain" description="RING-type" evidence="49">
    <location>
        <begin position="136"/>
        <end position="176"/>
    </location>
</feature>
<keyword evidence="22" id="KW-0862">Zinc</keyword>
<feature type="compositionally biased region" description="Pro residues" evidence="44">
    <location>
        <begin position="251"/>
        <end position="268"/>
    </location>
</feature>
<dbReference type="GO" id="GO:0007156">
    <property type="term" value="P:homophilic cell adhesion via plasma membrane adhesion molecules"/>
    <property type="evidence" value="ECO:0007669"/>
    <property type="project" value="InterPro"/>
</dbReference>
<feature type="compositionally biased region" description="Pro residues" evidence="44">
    <location>
        <begin position="356"/>
        <end position="376"/>
    </location>
</feature>
<dbReference type="PRINTS" id="PR00205">
    <property type="entry name" value="CADHERIN"/>
</dbReference>
<dbReference type="FunFam" id="3.30.40.10:FF:000140">
    <property type="entry name" value="E3 ubiquitin-protein ligase Hakai isoform X2"/>
    <property type="match status" value="1"/>
</dbReference>
<dbReference type="Pfam" id="PF01825">
    <property type="entry name" value="GPS"/>
    <property type="match status" value="1"/>
</dbReference>
<comment type="caution">
    <text evidence="40">Lacks conserved residue(s) required for the propagation of feature annotation.</text>
</comment>
<dbReference type="InterPro" id="IPR000203">
    <property type="entry name" value="GPS"/>
</dbReference>
<comment type="subcellular location">
    <subcellularLocation>
        <location evidence="5">Cell membrane</location>
        <topology evidence="5">Multi-pass membrane protein</topology>
    </subcellularLocation>
    <subcellularLocation>
        <location evidence="3">Nucleus speckle</location>
    </subcellularLocation>
    <subcellularLocation>
        <location evidence="4">Nucleus</location>
        <location evidence="4">Nucleoplasm</location>
    </subcellularLocation>
</comment>
<keyword evidence="25" id="KW-0297">G-protein coupled receptor</keyword>
<evidence type="ECO:0000256" key="23">
    <source>
        <dbReference type="ARBA" id="ARBA00022837"/>
    </source>
</evidence>
<dbReference type="Pfam" id="PF23592">
    <property type="entry name" value="Cadherin_CELSR2_9th"/>
    <property type="match status" value="1"/>
</dbReference>
<evidence type="ECO:0000256" key="43">
    <source>
        <dbReference type="SAM" id="Coils"/>
    </source>
</evidence>
<dbReference type="Pfam" id="PF00078">
    <property type="entry name" value="RVT_1"/>
    <property type="match status" value="1"/>
</dbReference>
<dbReference type="Gene3D" id="2.10.25.10">
    <property type="entry name" value="Laminin"/>
    <property type="match status" value="6"/>
</dbReference>
<keyword evidence="12" id="KW-1003">Cell membrane</keyword>
<evidence type="ECO:0000259" key="48">
    <source>
        <dbReference type="PROSITE" id="PS50027"/>
    </source>
</evidence>
<dbReference type="GO" id="GO:0005509">
    <property type="term" value="F:calcium ion binding"/>
    <property type="evidence" value="ECO:0007669"/>
    <property type="project" value="UniProtKB-UniRule"/>
</dbReference>
<dbReference type="PROSITE" id="PS50221">
    <property type="entry name" value="GAIN_B"/>
    <property type="match status" value="1"/>
</dbReference>
<keyword evidence="28" id="KW-0675">Receptor</keyword>
<evidence type="ECO:0000256" key="32">
    <source>
        <dbReference type="ARBA" id="ARBA00023278"/>
    </source>
</evidence>
<feature type="domain" description="EGF-like" evidence="47">
    <location>
        <begin position="1858"/>
        <end position="1894"/>
    </location>
</feature>
<feature type="domain" description="Cadherin" evidence="52">
    <location>
        <begin position="497"/>
        <end position="604"/>
    </location>
</feature>
<feature type="region of interest" description="Disordered" evidence="44">
    <location>
        <begin position="3478"/>
        <end position="3557"/>
    </location>
</feature>
<dbReference type="GO" id="GO:0005886">
    <property type="term" value="C:plasma membrane"/>
    <property type="evidence" value="ECO:0007669"/>
    <property type="project" value="UniProtKB-SubCell"/>
</dbReference>
<dbReference type="SMART" id="SM00181">
    <property type="entry name" value="EGF"/>
    <property type="match status" value="6"/>
</dbReference>
<feature type="region of interest" description="Disordered" evidence="44">
    <location>
        <begin position="221"/>
        <end position="294"/>
    </location>
</feature>
<dbReference type="GO" id="GO:0004523">
    <property type="term" value="F:RNA-DNA hybrid ribonuclease activity"/>
    <property type="evidence" value="ECO:0007669"/>
    <property type="project" value="UniProtKB-EC"/>
</dbReference>
<dbReference type="PROSITE" id="PS00010">
    <property type="entry name" value="ASX_HYDROXYL"/>
    <property type="match status" value="1"/>
</dbReference>
<organism evidence="54 55">
    <name type="scientific">Hemibagrus guttatus</name>
    <dbReference type="NCBI Taxonomy" id="175788"/>
    <lineage>
        <taxon>Eukaryota</taxon>
        <taxon>Metazoa</taxon>
        <taxon>Chordata</taxon>
        <taxon>Craniata</taxon>
        <taxon>Vertebrata</taxon>
        <taxon>Euteleostomi</taxon>
        <taxon>Actinopterygii</taxon>
        <taxon>Neopterygii</taxon>
        <taxon>Teleostei</taxon>
        <taxon>Ostariophysi</taxon>
        <taxon>Siluriformes</taxon>
        <taxon>Bagridae</taxon>
        <taxon>Hemibagrus</taxon>
    </lineage>
</organism>
<dbReference type="Gene3D" id="2.60.40.60">
    <property type="entry name" value="Cadherins"/>
    <property type="match status" value="10"/>
</dbReference>
<dbReference type="GO" id="GO:0008270">
    <property type="term" value="F:zinc ion binding"/>
    <property type="evidence" value="ECO:0007669"/>
    <property type="project" value="UniProtKB-KW"/>
</dbReference>
<keyword evidence="27 40" id="KW-1015">Disulfide bond</keyword>
<feature type="domain" description="EGF-like" evidence="47">
    <location>
        <begin position="1612"/>
        <end position="1650"/>
    </location>
</feature>
<evidence type="ECO:0000256" key="9">
    <source>
        <dbReference type="ARBA" id="ARBA00012180"/>
    </source>
</evidence>
<feature type="region of interest" description="Disordered" evidence="44">
    <location>
        <begin position="312"/>
        <end position="401"/>
    </location>
</feature>
<dbReference type="CDD" id="cd00110">
    <property type="entry name" value="LamG"/>
    <property type="match status" value="2"/>
</dbReference>
<evidence type="ECO:0000256" key="11">
    <source>
        <dbReference type="ARBA" id="ARBA00022473"/>
    </source>
</evidence>
<dbReference type="Gene3D" id="3.60.10.10">
    <property type="entry name" value="Endonuclease/exonuclease/phosphatase"/>
    <property type="match status" value="1"/>
</dbReference>
<feature type="domain" description="Cadherin" evidence="52">
    <location>
        <begin position="1209"/>
        <end position="1310"/>
    </location>
</feature>
<evidence type="ECO:0000256" key="3">
    <source>
        <dbReference type="ARBA" id="ARBA00004324"/>
    </source>
</evidence>
<keyword evidence="14" id="KW-0597">Phosphoprotein</keyword>
<evidence type="ECO:0000256" key="44">
    <source>
        <dbReference type="SAM" id="MobiDB-lite"/>
    </source>
</evidence>
<evidence type="ECO:0000256" key="18">
    <source>
        <dbReference type="ARBA" id="ARBA00022729"/>
    </source>
</evidence>
<dbReference type="InterPro" id="IPR043502">
    <property type="entry name" value="DNA/RNA_pol_sf"/>
</dbReference>
<evidence type="ECO:0000256" key="33">
    <source>
        <dbReference type="ARBA" id="ARBA00023292"/>
    </source>
</evidence>
<feature type="disulfide bond" evidence="40">
    <location>
        <begin position="2142"/>
        <end position="2151"/>
    </location>
</feature>
<reference evidence="54" key="1">
    <citation type="submission" date="2023-06" db="EMBL/GenBank/DDBJ databases">
        <title>Male Hemibagrus guttatus genome.</title>
        <authorList>
            <person name="Bian C."/>
        </authorList>
    </citation>
    <scope>NUCLEOTIDE SEQUENCE</scope>
    <source>
        <strain evidence="54">Male_cb2023</strain>
        <tissue evidence="54">Muscle</tissue>
    </source>
</reference>
<dbReference type="PROSITE" id="PS50026">
    <property type="entry name" value="EGF_3"/>
    <property type="match status" value="6"/>
</dbReference>
<dbReference type="GO" id="GO:0036396">
    <property type="term" value="C:RNA N6-methyladenosine methyltransferase complex"/>
    <property type="evidence" value="ECO:0007669"/>
    <property type="project" value="UniProtKB-ARBA"/>
</dbReference>
<comment type="similarity">
    <text evidence="7">Belongs to the beta type-B retroviral polymerase family. HERV class-II K(HML-2) pol subfamily.</text>
</comment>
<dbReference type="PANTHER" id="PTHR24026">
    <property type="entry name" value="FAT ATYPICAL CADHERIN-RELATED"/>
    <property type="match status" value="1"/>
</dbReference>
<dbReference type="Gene3D" id="3.30.70.270">
    <property type="match status" value="1"/>
</dbReference>
<evidence type="ECO:0000256" key="45">
    <source>
        <dbReference type="SAM" id="Phobius"/>
    </source>
</evidence>
<evidence type="ECO:0000256" key="17">
    <source>
        <dbReference type="ARBA" id="ARBA00022723"/>
    </source>
</evidence>
<dbReference type="CDD" id="cd00054">
    <property type="entry name" value="EGF_CA"/>
    <property type="match status" value="5"/>
</dbReference>
<dbReference type="Pfam" id="PF00053">
    <property type="entry name" value="EGF_laminin"/>
    <property type="match status" value="2"/>
</dbReference>
<evidence type="ECO:0000256" key="10">
    <source>
        <dbReference type="ARBA" id="ARBA00012483"/>
    </source>
</evidence>
<evidence type="ECO:0000256" key="36">
    <source>
        <dbReference type="ARBA" id="ARBA00071749"/>
    </source>
</evidence>
<feature type="transmembrane region" description="Helical" evidence="45">
    <location>
        <begin position="2884"/>
        <end position="2906"/>
    </location>
</feature>
<dbReference type="InterPro" id="IPR057244">
    <property type="entry name" value="GAIN_B"/>
</dbReference>
<dbReference type="FunFam" id="2.10.25.10:FF:000089">
    <property type="entry name" value="Cadherin EGF LAG seven-pass G-type receptor 3"/>
    <property type="match status" value="1"/>
</dbReference>
<comment type="pathway">
    <text evidence="6">Protein modification; protein ubiquitination.</text>
</comment>
<feature type="compositionally biased region" description="Polar residues" evidence="44">
    <location>
        <begin position="73"/>
        <end position="82"/>
    </location>
</feature>
<dbReference type="EMBL" id="JAUCMX010000009">
    <property type="protein sequence ID" value="KAK3535659.1"/>
    <property type="molecule type" value="Genomic_DNA"/>
</dbReference>
<dbReference type="FunFam" id="2.10.25.10:FF:000011">
    <property type="entry name" value="Cadherin EGF LAG seven-pass G-type receptor"/>
    <property type="match status" value="1"/>
</dbReference>
<dbReference type="FunFam" id="2.60.40.60:FF:000023">
    <property type="entry name" value="Cadherin EGF LAG seven-pass G-type receptor 3"/>
    <property type="match status" value="2"/>
</dbReference>
<dbReference type="FunFam" id="2.60.40.60:FF:000029">
    <property type="entry name" value="Cadherin EGF LAG seven-pass G-type receptor 3"/>
    <property type="match status" value="1"/>
</dbReference>
<keyword evidence="30" id="KW-0807">Transducer</keyword>
<dbReference type="InterPro" id="IPR017907">
    <property type="entry name" value="Znf_RING_CS"/>
</dbReference>
<evidence type="ECO:0000259" key="52">
    <source>
        <dbReference type="PROSITE" id="PS50268"/>
    </source>
</evidence>
<dbReference type="SUPFAM" id="SSF49899">
    <property type="entry name" value="Concanavalin A-like lectins/glucanases"/>
    <property type="match status" value="2"/>
</dbReference>
<evidence type="ECO:0000259" key="53">
    <source>
        <dbReference type="PROSITE" id="PS50878"/>
    </source>
</evidence>
<keyword evidence="11" id="KW-0217">Developmental protein</keyword>
<evidence type="ECO:0000256" key="34">
    <source>
        <dbReference type="ARBA" id="ARBA00038499"/>
    </source>
</evidence>
<evidence type="ECO:0000256" key="8">
    <source>
        <dbReference type="ARBA" id="ARBA00010933"/>
    </source>
</evidence>
<evidence type="ECO:0000256" key="19">
    <source>
        <dbReference type="ARBA" id="ARBA00022737"/>
    </source>
</evidence>
<dbReference type="Gene3D" id="6.10.140.2210">
    <property type="match status" value="1"/>
</dbReference>
<dbReference type="InterPro" id="IPR005135">
    <property type="entry name" value="Endo/exonuclease/phosphatase"/>
</dbReference>
<feature type="domain" description="G-protein coupled receptors family 2 profile 2" evidence="51">
    <location>
        <begin position="2823"/>
        <end position="3059"/>
    </location>
</feature>
<keyword evidence="13 40" id="KW-0245">EGF-like domain</keyword>
<feature type="compositionally biased region" description="Pro residues" evidence="44">
    <location>
        <begin position="328"/>
        <end position="340"/>
    </location>
</feature>
<keyword evidence="33 42" id="KW-0424">Laminin EGF-like domain</keyword>
<feature type="domain" description="Cadherin" evidence="52">
    <location>
        <begin position="1154"/>
        <end position="1208"/>
    </location>
</feature>
<feature type="domain" description="EGF-like" evidence="47">
    <location>
        <begin position="2117"/>
        <end position="2152"/>
    </location>
</feature>
<feature type="domain" description="GAIN-B" evidence="50">
    <location>
        <begin position="2645"/>
        <end position="2816"/>
    </location>
</feature>
<dbReference type="FunFam" id="2.60.120.200:FF:000059">
    <property type="entry name" value="Cadherin EGF LAG seven-pass G-type receptor 1"/>
    <property type="match status" value="1"/>
</dbReference>
<keyword evidence="26 45" id="KW-0472">Membrane</keyword>
<keyword evidence="43" id="KW-0175">Coiled coil</keyword>
<dbReference type="SUPFAM" id="SSF81321">
    <property type="entry name" value="Family A G protein-coupled receptor-like"/>
    <property type="match status" value="1"/>
</dbReference>
<evidence type="ECO:0000256" key="4">
    <source>
        <dbReference type="ARBA" id="ARBA00004642"/>
    </source>
</evidence>
<dbReference type="InterPro" id="IPR056286">
    <property type="entry name" value="Cadherin_CELSR1-3_9th"/>
</dbReference>
<keyword evidence="31" id="KW-0539">Nucleus</keyword>
<dbReference type="PROSITE" id="PS00022">
    <property type="entry name" value="EGF_1"/>
    <property type="match status" value="4"/>
</dbReference>
<evidence type="ECO:0000256" key="1">
    <source>
        <dbReference type="ARBA" id="ARBA00000900"/>
    </source>
</evidence>
<feature type="region of interest" description="Disordered" evidence="44">
    <location>
        <begin position="62"/>
        <end position="82"/>
    </location>
</feature>
<dbReference type="Gene3D" id="2.60.120.200">
    <property type="match status" value="2"/>
</dbReference>
<dbReference type="InterPro" id="IPR040380">
    <property type="entry name" value="HAKAI-like_RING-HC"/>
</dbReference>
<dbReference type="PROSITE" id="PS50261">
    <property type="entry name" value="G_PROTEIN_RECEP_F2_4"/>
    <property type="match status" value="1"/>
</dbReference>
<feature type="transmembrane region" description="Helical" evidence="45">
    <location>
        <begin position="2860"/>
        <end position="2878"/>
    </location>
</feature>
<keyword evidence="29" id="KW-0325">Glycoprotein</keyword>
<feature type="domain" description="EGF-like" evidence="47">
    <location>
        <begin position="2081"/>
        <end position="2114"/>
    </location>
</feature>
<evidence type="ECO:0000256" key="2">
    <source>
        <dbReference type="ARBA" id="ARBA00002066"/>
    </source>
</evidence>
<dbReference type="PROSITE" id="PS01248">
    <property type="entry name" value="EGF_LAM_1"/>
    <property type="match status" value="1"/>
</dbReference>
<keyword evidence="17" id="KW-0479">Metal-binding</keyword>
<feature type="disulfide bond" evidence="40">
    <location>
        <begin position="1884"/>
        <end position="1893"/>
    </location>
</feature>
<feature type="domain" description="Laminin G" evidence="46">
    <location>
        <begin position="1898"/>
        <end position="2079"/>
    </location>
</feature>
<dbReference type="PANTHER" id="PTHR24026:SF36">
    <property type="entry name" value="CADHERIN EGF LAG SEVEN-PASS G-TYPE RECEPTOR 1"/>
    <property type="match status" value="1"/>
</dbReference>
<feature type="domain" description="Cadherin" evidence="52">
    <location>
        <begin position="1026"/>
        <end position="1128"/>
    </location>
</feature>
<dbReference type="InterPro" id="IPR000832">
    <property type="entry name" value="GPCR_2_secretin-like"/>
</dbReference>
<dbReference type="GO" id="GO:0007166">
    <property type="term" value="P:cell surface receptor signaling pathway"/>
    <property type="evidence" value="ECO:0007669"/>
    <property type="project" value="InterPro"/>
</dbReference>
<dbReference type="FunFam" id="1.20.1070.10:FF:000123">
    <property type="entry name" value="cadherin EGF LAG seven-pass G-type receptor 1 isoform X2"/>
    <property type="match status" value="1"/>
</dbReference>
<evidence type="ECO:0000256" key="20">
    <source>
        <dbReference type="ARBA" id="ARBA00022771"/>
    </source>
</evidence>
<keyword evidence="23 39" id="KW-0106">Calcium</keyword>
<dbReference type="SUPFAM" id="SSF57196">
    <property type="entry name" value="EGF/Laminin"/>
    <property type="match status" value="3"/>
</dbReference>
<feature type="region of interest" description="Disordered" evidence="44">
    <location>
        <begin position="425"/>
        <end position="473"/>
    </location>
</feature>
<evidence type="ECO:0000313" key="55">
    <source>
        <dbReference type="Proteomes" id="UP001274896"/>
    </source>
</evidence>
<evidence type="ECO:0000256" key="6">
    <source>
        <dbReference type="ARBA" id="ARBA00004906"/>
    </source>
</evidence>
<keyword evidence="19" id="KW-0677">Repeat</keyword>
<dbReference type="FunFam" id="2.10.25.10:FF:000286">
    <property type="entry name" value="Cadherin EGF LAG seven-pass G-type receptor 3"/>
    <property type="match status" value="1"/>
</dbReference>
<dbReference type="SUPFAM" id="SSF56219">
    <property type="entry name" value="DNase I-like"/>
    <property type="match status" value="1"/>
</dbReference>
<dbReference type="InterPro" id="IPR013083">
    <property type="entry name" value="Znf_RING/FYVE/PHD"/>
</dbReference>
<dbReference type="Gene3D" id="3.30.40.10">
    <property type="entry name" value="Zinc/RING finger domain, C3HC4 (zinc finger)"/>
    <property type="match status" value="1"/>
</dbReference>
<keyword evidence="32" id="KW-0379">Hydroxylation</keyword>
<dbReference type="Pfam" id="PF18408">
    <property type="entry name" value="zf_Hakai"/>
    <property type="match status" value="1"/>
</dbReference>
<evidence type="ECO:0000259" key="50">
    <source>
        <dbReference type="PROSITE" id="PS50221"/>
    </source>
</evidence>
<dbReference type="Pfam" id="PF00002">
    <property type="entry name" value="7tm_2"/>
    <property type="match status" value="1"/>
</dbReference>
<keyword evidence="24 45" id="KW-1133">Transmembrane helix</keyword>
<dbReference type="CDD" id="cd16508">
    <property type="entry name" value="RING-HC_HAKAI-like"/>
    <property type="match status" value="1"/>
</dbReference>
<evidence type="ECO:0000256" key="42">
    <source>
        <dbReference type="PROSITE-ProRule" id="PRU00460"/>
    </source>
</evidence>
<dbReference type="FunFam" id="2.60.40.60:FF:000010">
    <property type="entry name" value="Cadherin EGF LAG seven-pass G-type receptor 3"/>
    <property type="match status" value="1"/>
</dbReference>
<dbReference type="GO" id="GO:0004930">
    <property type="term" value="F:G protein-coupled receptor activity"/>
    <property type="evidence" value="ECO:0007669"/>
    <property type="project" value="UniProtKB-KW"/>
</dbReference>
<feature type="transmembrane region" description="Helical" evidence="45">
    <location>
        <begin position="2967"/>
        <end position="2989"/>
    </location>
</feature>
<evidence type="ECO:0000256" key="26">
    <source>
        <dbReference type="ARBA" id="ARBA00023136"/>
    </source>
</evidence>
<feature type="disulfide bond" evidence="42">
    <location>
        <begin position="2211"/>
        <end position="2228"/>
    </location>
</feature>
<evidence type="ECO:0000256" key="21">
    <source>
        <dbReference type="ARBA" id="ARBA00022786"/>
    </source>
</evidence>
<dbReference type="PROSITE" id="PS50268">
    <property type="entry name" value="CADHERIN_2"/>
    <property type="match status" value="9"/>
</dbReference>
<dbReference type="InterPro" id="IPR002049">
    <property type="entry name" value="LE_dom"/>
</dbReference>